<evidence type="ECO:0000256" key="7">
    <source>
        <dbReference type="ARBA" id="ARBA00023118"/>
    </source>
</evidence>
<evidence type="ECO:0000256" key="8">
    <source>
        <dbReference type="ARBA" id="ARBA00034120"/>
    </source>
</evidence>
<dbReference type="CDD" id="cd03487">
    <property type="entry name" value="RT_Bac_retron_II"/>
    <property type="match status" value="1"/>
</dbReference>
<keyword evidence="7" id="KW-0051">Antiviral defense</keyword>
<name>A0ABS7Z7E0_9SPHI</name>
<dbReference type="InterPro" id="IPR000477">
    <property type="entry name" value="RT_dom"/>
</dbReference>
<evidence type="ECO:0000313" key="11">
    <source>
        <dbReference type="EMBL" id="MCA5006113.1"/>
    </source>
</evidence>
<organism evidence="11 12">
    <name type="scientific">Sphingobacterium bovistauri</name>
    <dbReference type="NCBI Taxonomy" id="2781959"/>
    <lineage>
        <taxon>Bacteria</taxon>
        <taxon>Pseudomonadati</taxon>
        <taxon>Bacteroidota</taxon>
        <taxon>Sphingobacteriia</taxon>
        <taxon>Sphingobacteriales</taxon>
        <taxon>Sphingobacteriaceae</taxon>
        <taxon>Sphingobacterium</taxon>
    </lineage>
</organism>
<dbReference type="InterPro" id="IPR043502">
    <property type="entry name" value="DNA/RNA_pol_sf"/>
</dbReference>
<dbReference type="Pfam" id="PF00078">
    <property type="entry name" value="RVT_1"/>
    <property type="match status" value="1"/>
</dbReference>
<dbReference type="InterPro" id="IPR000123">
    <property type="entry name" value="Reverse_transcriptase_msDNA"/>
</dbReference>
<dbReference type="EMBL" id="JADEYP010000027">
    <property type="protein sequence ID" value="MCA5006113.1"/>
    <property type="molecule type" value="Genomic_DNA"/>
</dbReference>
<proteinExistence type="inferred from homology"/>
<evidence type="ECO:0000259" key="10">
    <source>
        <dbReference type="PROSITE" id="PS50878"/>
    </source>
</evidence>
<reference evidence="11" key="1">
    <citation type="submission" date="2020-10" db="EMBL/GenBank/DDBJ databases">
        <authorList>
            <person name="Lu T."/>
            <person name="Wang Q."/>
            <person name="Han X."/>
        </authorList>
    </citation>
    <scope>NUCLEOTIDE SEQUENCE</scope>
    <source>
        <strain evidence="11">WQ 366</strain>
    </source>
</reference>
<sequence>METAKYNLNIQRLIEDTFRGEKTLNALNIYSKGLINKNLPIILSKDHLASLLGHPLNLINNVIYSPESFYRSFYIPKKNNNGKRVIHAPKGILLDLQQKIYEYILSAIPVHEKATGYVANKTIKDNAIPHLNTNEILKVDLKDFFPSINFNRVINVFLKAGYTRDISFSLARICTLHNSLPQGAPTSPILSNLIIKRLDIRLEKLSKKLKLNYTRYADDLTFSGDSITISFLHYVKSIINSEGFKVNKKKLRILRKSHKKVITGISITNNELKVPREKKRIVRQAVYFIKKHGFLNHLEHIDRFDPIMLEKLLGYAYYWKFIEDSESSKSIISVLKLEIAKLNSSTSNLHTHLEFVK</sequence>
<evidence type="ECO:0000256" key="4">
    <source>
        <dbReference type="ARBA" id="ARBA00022723"/>
    </source>
</evidence>
<evidence type="ECO:0000256" key="1">
    <source>
        <dbReference type="ARBA" id="ARBA00012493"/>
    </source>
</evidence>
<dbReference type="PANTHER" id="PTHR34047:SF7">
    <property type="entry name" value="RNA-DIRECTED DNA POLYMERASE"/>
    <property type="match status" value="1"/>
</dbReference>
<dbReference type="InterPro" id="IPR051083">
    <property type="entry name" value="GrpII_Intron_Splice-Mob/Def"/>
</dbReference>
<dbReference type="PANTHER" id="PTHR34047">
    <property type="entry name" value="NUCLEAR INTRON MATURASE 1, MITOCHONDRIAL-RELATED"/>
    <property type="match status" value="1"/>
</dbReference>
<evidence type="ECO:0000256" key="9">
    <source>
        <dbReference type="ARBA" id="ARBA00048173"/>
    </source>
</evidence>
<feature type="domain" description="Reverse transcriptase" evidence="10">
    <location>
        <begin position="56"/>
        <end position="267"/>
    </location>
</feature>
<protein>
    <recommendedName>
        <fullName evidence="1">RNA-directed DNA polymerase</fullName>
        <ecNumber evidence="1">2.7.7.49</ecNumber>
    </recommendedName>
</protein>
<keyword evidence="4" id="KW-0479">Metal-binding</keyword>
<keyword evidence="5" id="KW-0460">Magnesium</keyword>
<keyword evidence="6 11" id="KW-0695">RNA-directed DNA polymerase</keyword>
<comment type="similarity">
    <text evidence="8">Belongs to the bacterial reverse transcriptase family.</text>
</comment>
<evidence type="ECO:0000256" key="6">
    <source>
        <dbReference type="ARBA" id="ARBA00022918"/>
    </source>
</evidence>
<evidence type="ECO:0000256" key="5">
    <source>
        <dbReference type="ARBA" id="ARBA00022842"/>
    </source>
</evidence>
<evidence type="ECO:0000256" key="3">
    <source>
        <dbReference type="ARBA" id="ARBA00022695"/>
    </source>
</evidence>
<dbReference type="RefSeq" id="WP_225554473.1">
    <property type="nucleotide sequence ID" value="NZ_JADEYP010000027.1"/>
</dbReference>
<evidence type="ECO:0000256" key="2">
    <source>
        <dbReference type="ARBA" id="ARBA00022679"/>
    </source>
</evidence>
<evidence type="ECO:0000313" key="12">
    <source>
        <dbReference type="Proteomes" id="UP001165302"/>
    </source>
</evidence>
<dbReference type="Proteomes" id="UP001165302">
    <property type="component" value="Unassembled WGS sequence"/>
</dbReference>
<comment type="catalytic activity">
    <reaction evidence="9">
        <text>DNA(n) + a 2'-deoxyribonucleoside 5'-triphosphate = DNA(n+1) + diphosphate</text>
        <dbReference type="Rhea" id="RHEA:22508"/>
        <dbReference type="Rhea" id="RHEA-COMP:17339"/>
        <dbReference type="Rhea" id="RHEA-COMP:17340"/>
        <dbReference type="ChEBI" id="CHEBI:33019"/>
        <dbReference type="ChEBI" id="CHEBI:61560"/>
        <dbReference type="ChEBI" id="CHEBI:173112"/>
        <dbReference type="EC" id="2.7.7.49"/>
    </reaction>
</comment>
<comment type="caution">
    <text evidence="11">The sequence shown here is derived from an EMBL/GenBank/DDBJ whole genome shotgun (WGS) entry which is preliminary data.</text>
</comment>
<keyword evidence="3" id="KW-0548">Nucleotidyltransferase</keyword>
<dbReference type="PRINTS" id="PR00866">
    <property type="entry name" value="RNADNAPOLMS"/>
</dbReference>
<keyword evidence="2" id="KW-0808">Transferase</keyword>
<accession>A0ABS7Z7E0</accession>
<dbReference type="GO" id="GO:0003964">
    <property type="term" value="F:RNA-directed DNA polymerase activity"/>
    <property type="evidence" value="ECO:0007669"/>
    <property type="project" value="UniProtKB-KW"/>
</dbReference>
<dbReference type="EC" id="2.7.7.49" evidence="1"/>
<dbReference type="SUPFAM" id="SSF56672">
    <property type="entry name" value="DNA/RNA polymerases"/>
    <property type="match status" value="1"/>
</dbReference>
<keyword evidence="12" id="KW-1185">Reference proteome</keyword>
<dbReference type="PROSITE" id="PS50878">
    <property type="entry name" value="RT_POL"/>
    <property type="match status" value="1"/>
</dbReference>
<gene>
    <name evidence="11" type="ORF">IPZ78_13230</name>
</gene>